<protein>
    <submittedName>
        <fullName evidence="1">Uncharacterized protein</fullName>
    </submittedName>
</protein>
<dbReference type="EMBL" id="WIXE01011910">
    <property type="protein sequence ID" value="KAK5976410.1"/>
    <property type="molecule type" value="Genomic_DNA"/>
</dbReference>
<keyword evidence="2" id="KW-1185">Reference proteome</keyword>
<comment type="caution">
    <text evidence="1">The sequence shown here is derived from an EMBL/GenBank/DDBJ whole genome shotgun (WGS) entry which is preliminary data.</text>
</comment>
<proteinExistence type="predicted"/>
<feature type="non-terminal residue" evidence="1">
    <location>
        <position position="1"/>
    </location>
</feature>
<dbReference type="AlphaFoldDB" id="A0AAN8FBF4"/>
<name>A0AAN8FBF4_TRICO</name>
<evidence type="ECO:0000313" key="2">
    <source>
        <dbReference type="Proteomes" id="UP001331761"/>
    </source>
</evidence>
<accession>A0AAN8FBF4</accession>
<sequence>PVRAAIGRVSACDSQYNLYFKAGKCWRILTG</sequence>
<gene>
    <name evidence="1" type="ORF">GCK32_014842</name>
</gene>
<reference evidence="1 2" key="1">
    <citation type="submission" date="2019-10" db="EMBL/GenBank/DDBJ databases">
        <title>Assembly and Annotation for the nematode Trichostrongylus colubriformis.</title>
        <authorList>
            <person name="Martin J."/>
        </authorList>
    </citation>
    <scope>NUCLEOTIDE SEQUENCE [LARGE SCALE GENOMIC DNA]</scope>
    <source>
        <strain evidence="1">G859</strain>
        <tissue evidence="1">Whole worm</tissue>
    </source>
</reference>
<dbReference type="Proteomes" id="UP001331761">
    <property type="component" value="Unassembled WGS sequence"/>
</dbReference>
<organism evidence="1 2">
    <name type="scientific">Trichostrongylus colubriformis</name>
    <name type="common">Black scour worm</name>
    <dbReference type="NCBI Taxonomy" id="6319"/>
    <lineage>
        <taxon>Eukaryota</taxon>
        <taxon>Metazoa</taxon>
        <taxon>Ecdysozoa</taxon>
        <taxon>Nematoda</taxon>
        <taxon>Chromadorea</taxon>
        <taxon>Rhabditida</taxon>
        <taxon>Rhabditina</taxon>
        <taxon>Rhabditomorpha</taxon>
        <taxon>Strongyloidea</taxon>
        <taxon>Trichostrongylidae</taxon>
        <taxon>Trichostrongylus</taxon>
    </lineage>
</organism>
<evidence type="ECO:0000313" key="1">
    <source>
        <dbReference type="EMBL" id="KAK5976410.1"/>
    </source>
</evidence>